<dbReference type="EMBL" id="BMZG01000001">
    <property type="protein sequence ID" value="GHA65418.1"/>
    <property type="molecule type" value="Genomic_DNA"/>
</dbReference>
<dbReference type="GO" id="GO:0005886">
    <property type="term" value="C:plasma membrane"/>
    <property type="evidence" value="ECO:0007669"/>
    <property type="project" value="TreeGrafter"/>
</dbReference>
<dbReference type="Gene3D" id="3.40.50.620">
    <property type="entry name" value="HUPs"/>
    <property type="match status" value="1"/>
</dbReference>
<organism evidence="2 3">
    <name type="scientific">Formosimonas limnophila</name>
    <dbReference type="NCBI Taxonomy" id="1384487"/>
    <lineage>
        <taxon>Bacteria</taxon>
        <taxon>Pseudomonadati</taxon>
        <taxon>Pseudomonadota</taxon>
        <taxon>Betaproteobacteria</taxon>
        <taxon>Burkholderiales</taxon>
        <taxon>Burkholderiaceae</taxon>
        <taxon>Formosimonas</taxon>
    </lineage>
</organism>
<evidence type="ECO:0000313" key="2">
    <source>
        <dbReference type="EMBL" id="GHA65418.1"/>
    </source>
</evidence>
<dbReference type="InterPro" id="IPR003848">
    <property type="entry name" value="DUF218"/>
</dbReference>
<feature type="domain" description="DUF218" evidence="1">
    <location>
        <begin position="41"/>
        <end position="187"/>
    </location>
</feature>
<gene>
    <name evidence="2" type="ORF">GCM10009007_02470</name>
</gene>
<dbReference type="CDD" id="cd06259">
    <property type="entry name" value="YdcF-like"/>
    <property type="match status" value="1"/>
</dbReference>
<dbReference type="InterPro" id="IPR014729">
    <property type="entry name" value="Rossmann-like_a/b/a_fold"/>
</dbReference>
<dbReference type="Proteomes" id="UP000614287">
    <property type="component" value="Unassembled WGS sequence"/>
</dbReference>
<dbReference type="PANTHER" id="PTHR30336:SF20">
    <property type="entry name" value="DUF218 DOMAIN-CONTAINING PROTEIN"/>
    <property type="match status" value="1"/>
</dbReference>
<dbReference type="InterPro" id="IPR051599">
    <property type="entry name" value="Cell_Envelope_Assoc"/>
</dbReference>
<dbReference type="Pfam" id="PF02698">
    <property type="entry name" value="DUF218"/>
    <property type="match status" value="1"/>
</dbReference>
<accession>A0A8J3CFU6</accession>
<evidence type="ECO:0000259" key="1">
    <source>
        <dbReference type="Pfam" id="PF02698"/>
    </source>
</evidence>
<evidence type="ECO:0000313" key="3">
    <source>
        <dbReference type="Proteomes" id="UP000614287"/>
    </source>
</evidence>
<reference evidence="2" key="1">
    <citation type="journal article" date="2014" name="Int. J. Syst. Evol. Microbiol.">
        <title>Complete genome sequence of Corynebacterium casei LMG S-19264T (=DSM 44701T), isolated from a smear-ripened cheese.</title>
        <authorList>
            <consortium name="US DOE Joint Genome Institute (JGI-PGF)"/>
            <person name="Walter F."/>
            <person name="Albersmeier A."/>
            <person name="Kalinowski J."/>
            <person name="Ruckert C."/>
        </authorList>
    </citation>
    <scope>NUCLEOTIDE SEQUENCE</scope>
    <source>
        <strain evidence="2">KCTC 32501</strain>
    </source>
</reference>
<sequence length="199" mass="21909">MAMLAWIKRLLALAILSLLIVSAPLWRILAVNPISPQTHAQAAIVLGAATSQNQMSNALKARVDYAIELYQKKRVDQLIFTGGYRDKNPAKDLSEAAVAKAYALSKGIPASAITLDEVSTTTLENIREAKKRMVDLNLKNALVISDEWHLARAVQMAKDEGLQVVGAPTPYSVYQSTSKKIGFVWREVKTTWAYWVAGI</sequence>
<reference evidence="2" key="2">
    <citation type="submission" date="2020-09" db="EMBL/GenBank/DDBJ databases">
        <authorList>
            <person name="Sun Q."/>
            <person name="Kim S."/>
        </authorList>
    </citation>
    <scope>NUCLEOTIDE SEQUENCE</scope>
    <source>
        <strain evidence="2">KCTC 32501</strain>
    </source>
</reference>
<comment type="caution">
    <text evidence="2">The sequence shown here is derived from an EMBL/GenBank/DDBJ whole genome shotgun (WGS) entry which is preliminary data.</text>
</comment>
<proteinExistence type="predicted"/>
<protein>
    <submittedName>
        <fullName evidence="2">Multidrug MFS transporter</fullName>
    </submittedName>
</protein>
<keyword evidence="3" id="KW-1185">Reference proteome</keyword>
<dbReference type="AlphaFoldDB" id="A0A8J3CFU6"/>
<name>A0A8J3CFU6_9BURK</name>
<dbReference type="PANTHER" id="PTHR30336">
    <property type="entry name" value="INNER MEMBRANE PROTEIN, PROBABLE PERMEASE"/>
    <property type="match status" value="1"/>
</dbReference>